<dbReference type="NCBIfam" id="TIGR02563">
    <property type="entry name" value="cas_Csy4"/>
    <property type="match status" value="1"/>
</dbReference>
<dbReference type="Proteomes" id="UP000270757">
    <property type="component" value="Unassembled WGS sequence"/>
</dbReference>
<comment type="caution">
    <text evidence="1">The sequence shown here is derived from an EMBL/GenBank/DDBJ whole genome shotgun (WGS) entry which is preliminary data.</text>
</comment>
<dbReference type="InterPro" id="IPR042564">
    <property type="entry name" value="CRISPR-Cas6/Csy4_sf"/>
</dbReference>
<dbReference type="AlphaFoldDB" id="A0A3A5LG36"/>
<dbReference type="Pfam" id="PF09618">
    <property type="entry name" value="Cas_Csy4"/>
    <property type="match status" value="1"/>
</dbReference>
<sequence length="188" mass="21527">MDHYQDIIIFCEPEFPMPVLMNALYSQFHKALCDLHSTSIGVSFPKYDKTLGNILRLHGNQIALQGLQNLNWIGGMKGYCVENPILSVPVCTKFRTVYRKQPTKSQSKLRRLIERRSLTEAQIDQYEASRIANFLDSAYFQLVSGSNGKKHRRYIVLGKILDQPVPGEFDRFGLSKTATIPWFSEDLP</sequence>
<proteinExistence type="predicted"/>
<reference evidence="1 2" key="1">
    <citation type="submission" date="2018-09" db="EMBL/GenBank/DDBJ databases">
        <title>Draft genome sequences of Legionella taurinensis isolated from water samples.</title>
        <authorList>
            <person name="Chakeri A."/>
            <person name="Allerberger F."/>
            <person name="Kundi M."/>
            <person name="Ruppitsch W."/>
            <person name="Schmid D."/>
        </authorList>
    </citation>
    <scope>NUCLEOTIDE SEQUENCE [LARGE SCALE GENOMIC DNA]</scope>
    <source>
        <strain evidence="1 2">4570-18-6</strain>
    </source>
</reference>
<dbReference type="InterPro" id="IPR013396">
    <property type="entry name" value="CRISPR-assoc_prot_Csy4"/>
</dbReference>
<organism evidence="1 2">
    <name type="scientific">Legionella taurinensis</name>
    <dbReference type="NCBI Taxonomy" id="70611"/>
    <lineage>
        <taxon>Bacteria</taxon>
        <taxon>Pseudomonadati</taxon>
        <taxon>Pseudomonadota</taxon>
        <taxon>Gammaproteobacteria</taxon>
        <taxon>Legionellales</taxon>
        <taxon>Legionellaceae</taxon>
        <taxon>Legionella</taxon>
    </lineage>
</organism>
<dbReference type="GO" id="GO:0043571">
    <property type="term" value="P:maintenance of CRISPR repeat elements"/>
    <property type="evidence" value="ECO:0007669"/>
    <property type="project" value="InterPro"/>
</dbReference>
<dbReference type="CDD" id="cd09739">
    <property type="entry name" value="Cas6_I-F"/>
    <property type="match status" value="1"/>
</dbReference>
<evidence type="ECO:0000313" key="2">
    <source>
        <dbReference type="Proteomes" id="UP000270757"/>
    </source>
</evidence>
<dbReference type="Gene3D" id="3.30.70.2540">
    <property type="entry name" value="CRISPR-associated endoribonuclease Cas6/Csy4"/>
    <property type="match status" value="1"/>
</dbReference>
<dbReference type="GeneID" id="48946970"/>
<protein>
    <submittedName>
        <fullName evidence="1">Type I-F CRISPR-associated endoribonuclease Cas6/Csy4</fullName>
    </submittedName>
</protein>
<dbReference type="EMBL" id="QZWB01000005">
    <property type="protein sequence ID" value="RJT47787.1"/>
    <property type="molecule type" value="Genomic_DNA"/>
</dbReference>
<dbReference type="RefSeq" id="WP_115300582.1">
    <property type="nucleotide sequence ID" value="NZ_CAAAIR010000006.1"/>
</dbReference>
<name>A0A3A5LG36_9GAMM</name>
<dbReference type="GO" id="GO:0004519">
    <property type="term" value="F:endonuclease activity"/>
    <property type="evidence" value="ECO:0007669"/>
    <property type="project" value="InterPro"/>
</dbReference>
<evidence type="ECO:0000313" key="1">
    <source>
        <dbReference type="EMBL" id="RJT47787.1"/>
    </source>
</evidence>
<gene>
    <name evidence="1" type="primary">cas6f</name>
    <name evidence="1" type="ORF">D6J04_06545</name>
</gene>
<accession>A0A3A5LG36</accession>